<reference evidence="1 2" key="1">
    <citation type="submission" date="2019-03" db="EMBL/GenBank/DDBJ databases">
        <title>Genomic Encyclopedia of Type Strains, Phase IV (KMG-IV): sequencing the most valuable type-strain genomes for metagenomic binning, comparative biology and taxonomic classification.</title>
        <authorList>
            <person name="Goeker M."/>
        </authorList>
    </citation>
    <scope>NUCLEOTIDE SEQUENCE [LARGE SCALE GENOMIC DNA]</scope>
    <source>
        <strain evidence="1 2">DSM 24830</strain>
    </source>
</reference>
<evidence type="ECO:0000313" key="2">
    <source>
        <dbReference type="Proteomes" id="UP000294887"/>
    </source>
</evidence>
<comment type="caution">
    <text evidence="1">The sequence shown here is derived from an EMBL/GenBank/DDBJ whole genome shotgun (WGS) entry which is preliminary data.</text>
</comment>
<dbReference type="Proteomes" id="UP000294887">
    <property type="component" value="Unassembled WGS sequence"/>
</dbReference>
<gene>
    <name evidence="1" type="ORF">EV695_3353</name>
</gene>
<protein>
    <submittedName>
        <fullName evidence="1">Uncharacterized protein</fullName>
    </submittedName>
</protein>
<accession>A0A4R1ERV9</accession>
<name>A0A4R1ERV9_9GAMM</name>
<evidence type="ECO:0000313" key="1">
    <source>
        <dbReference type="EMBL" id="TCJ82622.1"/>
    </source>
</evidence>
<proteinExistence type="predicted"/>
<organism evidence="1 2">
    <name type="scientific">Cocleimonas flava</name>
    <dbReference type="NCBI Taxonomy" id="634765"/>
    <lineage>
        <taxon>Bacteria</taxon>
        <taxon>Pseudomonadati</taxon>
        <taxon>Pseudomonadota</taxon>
        <taxon>Gammaproteobacteria</taxon>
        <taxon>Thiotrichales</taxon>
        <taxon>Thiotrichaceae</taxon>
        <taxon>Cocleimonas</taxon>
    </lineage>
</organism>
<dbReference type="AlphaFoldDB" id="A0A4R1ERV9"/>
<dbReference type="EMBL" id="SMFQ01000005">
    <property type="protein sequence ID" value="TCJ82622.1"/>
    <property type="molecule type" value="Genomic_DNA"/>
</dbReference>
<sequence length="106" mass="11925">MNFKSIKKISSKSIVMATTLTLSLSYIGLVVIYAEGVANDLTAKTESYGRNDTKSLARIEQSLVDQDNPEYIQKLKSDLEKQLRQANLMLNVIESKSESSKRSYMN</sequence>
<keyword evidence="2" id="KW-1185">Reference proteome</keyword>